<keyword evidence="2" id="KW-1185">Reference proteome</keyword>
<reference evidence="1 2" key="1">
    <citation type="submission" date="2024-11" db="EMBL/GenBank/DDBJ databases">
        <title>Adaptive evolution of stress response genes in parasites aligns with host niche diversity.</title>
        <authorList>
            <person name="Hahn C."/>
            <person name="Resl P."/>
        </authorList>
    </citation>
    <scope>NUCLEOTIDE SEQUENCE [LARGE SCALE GENOMIC DNA]</scope>
    <source>
        <strain evidence="1">EGGRZ-B1_66</strain>
        <tissue evidence="1">Body</tissue>
    </source>
</reference>
<dbReference type="Proteomes" id="UP001626550">
    <property type="component" value="Unassembled WGS sequence"/>
</dbReference>
<name>A0ABD2QHL6_9PLAT</name>
<comment type="caution">
    <text evidence="1">The sequence shown here is derived from an EMBL/GenBank/DDBJ whole genome shotgun (WGS) entry which is preliminary data.</text>
</comment>
<organism evidence="1 2">
    <name type="scientific">Cichlidogyrus casuarinus</name>
    <dbReference type="NCBI Taxonomy" id="1844966"/>
    <lineage>
        <taxon>Eukaryota</taxon>
        <taxon>Metazoa</taxon>
        <taxon>Spiralia</taxon>
        <taxon>Lophotrochozoa</taxon>
        <taxon>Platyhelminthes</taxon>
        <taxon>Monogenea</taxon>
        <taxon>Monopisthocotylea</taxon>
        <taxon>Dactylogyridea</taxon>
        <taxon>Ancyrocephalidae</taxon>
        <taxon>Cichlidogyrus</taxon>
    </lineage>
</organism>
<evidence type="ECO:0000313" key="2">
    <source>
        <dbReference type="Proteomes" id="UP001626550"/>
    </source>
</evidence>
<dbReference type="EMBL" id="JBJKFK010000179">
    <property type="protein sequence ID" value="KAL3319019.1"/>
    <property type="molecule type" value="Genomic_DNA"/>
</dbReference>
<protein>
    <submittedName>
        <fullName evidence="1">Uncharacterized protein</fullName>
    </submittedName>
</protein>
<dbReference type="AlphaFoldDB" id="A0ABD2QHL6"/>
<proteinExistence type="predicted"/>
<evidence type="ECO:0000313" key="1">
    <source>
        <dbReference type="EMBL" id="KAL3319019.1"/>
    </source>
</evidence>
<sequence length="564" mass="64826">MASGIILQRSMPFYVIKPLDLDSCPVSGLVSNHNQFQIVPSTLSWPPLTGEEPYSHGFGTFPRADKWSIEERTCQNCAGSGYISTQPDNVQLNYTGQQSPTEERMLKASQFDPLGRSQNEPFCRLLVNARHVVPGQRINAYLLVDQSKLRMHLLERLELKMKTREAGHELRLLKTILKHLAQRKKELGEERFKRVLVSRVRKYDSFSDLNGLTKSDIEAPDQSIFFVVRQTICYFDRNKKLTCREERDVYAGKMMLHSIYSGIHSEALDNLLVGARSLPKFGINKVTLAHSCRVPPLTPSNGNEFCSISNSYQLGVALRNKKLCNKLRCLQTIDKNNLELFHFNSPEDPEKAICDDLIYSVPLVVGTKPRSETLTALDSYRYLPGYMYSVYVTQWNCYKDEMNQDNERDDGERHTSWSSPLMVLPCYFLPNPDTKDSDISDTPEKTQIHRPIRLRTKVIEADYVNSTECLDKESIENNIARISRNVTSNKRSVSVYNKRGHEARYPYPKEEERVKKASEMIAKNLNIKHFPKNGKGLDEPLSDPFDDNFPIHKRIYVSEYDHDI</sequence>
<accession>A0ABD2QHL6</accession>
<gene>
    <name evidence="1" type="ORF">Ciccas_002319</name>
</gene>